<accession>A0A328E705</accession>
<evidence type="ECO:0000259" key="7">
    <source>
        <dbReference type="SMART" id="SM00014"/>
    </source>
</evidence>
<keyword evidence="9" id="KW-1185">Reference proteome</keyword>
<dbReference type="PANTHER" id="PTHR11247">
    <property type="entry name" value="PALMITOYL-PROTEIN THIOESTERASE/DOLICHYLDIPHOSPHATASE 1"/>
    <property type="match status" value="1"/>
</dbReference>
<dbReference type="GO" id="GO:0047874">
    <property type="term" value="F:dolichyldiphosphatase activity"/>
    <property type="evidence" value="ECO:0007669"/>
    <property type="project" value="TreeGrafter"/>
</dbReference>
<feature type="transmembrane region" description="Helical" evidence="6">
    <location>
        <begin position="122"/>
        <end position="143"/>
    </location>
</feature>
<comment type="subcellular location">
    <subcellularLocation>
        <location evidence="1">Membrane</location>
        <topology evidence="1">Multi-pass membrane protein</topology>
    </subcellularLocation>
</comment>
<keyword evidence="5 6" id="KW-0472">Membrane</keyword>
<dbReference type="SUPFAM" id="SSF48317">
    <property type="entry name" value="Acid phosphatase/Vanadium-dependent haloperoxidase"/>
    <property type="match status" value="1"/>
</dbReference>
<dbReference type="GO" id="GO:0008610">
    <property type="term" value="P:lipid biosynthetic process"/>
    <property type="evidence" value="ECO:0007669"/>
    <property type="project" value="TreeGrafter"/>
</dbReference>
<dbReference type="InterPro" id="IPR000326">
    <property type="entry name" value="PAP2/HPO"/>
</dbReference>
<proteinExistence type="predicted"/>
<comment type="caution">
    <text evidence="8">The sequence shown here is derived from an EMBL/GenBank/DDBJ whole genome shotgun (WGS) entry which is preliminary data.</text>
</comment>
<keyword evidence="3" id="KW-0378">Hydrolase</keyword>
<protein>
    <recommendedName>
        <fullName evidence="7">Phosphatidic acid phosphatase type 2/haloperoxidase domain-containing protein</fullName>
    </recommendedName>
</protein>
<dbReference type="Pfam" id="PF01569">
    <property type="entry name" value="PAP2"/>
    <property type="match status" value="1"/>
</dbReference>
<sequence>MPPVPLKAVTLTHVRYRKGDQLGHFLAWISLVPVFISLGGFVSHIVFRRELQGIFFAFGLLISQFVNEIIKKSVQQARPDTCALLEMCDSHGWPSSHSQYMFFFAVYLTLLTRRRLGSLFRYQMWVVLFLIWPLSLLTLYSRVYLGYHTVAQVFAGAALGAVLGGAWFWVVNSQIKCHFPAMEESTFGRFFYVKDTSDIPNVLKFEYENARAARKHVSYKRSD</sequence>
<evidence type="ECO:0000313" key="9">
    <source>
        <dbReference type="Proteomes" id="UP000249390"/>
    </source>
</evidence>
<feature type="domain" description="Phosphatidic acid phosphatase type 2/haloperoxidase" evidence="7">
    <location>
        <begin position="53"/>
        <end position="168"/>
    </location>
</feature>
<dbReference type="EMBL" id="NQVE01000018">
    <property type="protein sequence ID" value="RAL53667.1"/>
    <property type="molecule type" value="Genomic_DNA"/>
</dbReference>
<evidence type="ECO:0000256" key="6">
    <source>
        <dbReference type="SAM" id="Phobius"/>
    </source>
</evidence>
<evidence type="ECO:0000256" key="4">
    <source>
        <dbReference type="ARBA" id="ARBA00022989"/>
    </source>
</evidence>
<dbReference type="AlphaFoldDB" id="A0A328E705"/>
<evidence type="ECO:0000256" key="2">
    <source>
        <dbReference type="ARBA" id="ARBA00022692"/>
    </source>
</evidence>
<keyword evidence="4 6" id="KW-1133">Transmembrane helix</keyword>
<name>A0A328E705_9ASTE</name>
<evidence type="ECO:0000256" key="3">
    <source>
        <dbReference type="ARBA" id="ARBA00022801"/>
    </source>
</evidence>
<feature type="transmembrane region" description="Helical" evidence="6">
    <location>
        <begin position="149"/>
        <end position="170"/>
    </location>
</feature>
<dbReference type="Gene3D" id="1.20.144.10">
    <property type="entry name" value="Phosphatidic acid phosphatase type 2/haloperoxidase"/>
    <property type="match status" value="1"/>
</dbReference>
<dbReference type="SMART" id="SM00014">
    <property type="entry name" value="acidPPc"/>
    <property type="match status" value="1"/>
</dbReference>
<evidence type="ECO:0000256" key="1">
    <source>
        <dbReference type="ARBA" id="ARBA00004141"/>
    </source>
</evidence>
<dbReference type="InterPro" id="IPR039667">
    <property type="entry name" value="Dolichyldiphosphatase_PAP2"/>
</dbReference>
<dbReference type="GO" id="GO:0005789">
    <property type="term" value="C:endoplasmic reticulum membrane"/>
    <property type="evidence" value="ECO:0007669"/>
    <property type="project" value="TreeGrafter"/>
</dbReference>
<dbReference type="PANTHER" id="PTHR11247:SF1">
    <property type="entry name" value="DOLICHYLDIPHOSPHATASE 1"/>
    <property type="match status" value="1"/>
</dbReference>
<keyword evidence="2 6" id="KW-0812">Transmembrane</keyword>
<gene>
    <name evidence="8" type="ORF">DM860_012282</name>
</gene>
<dbReference type="CDD" id="cd03382">
    <property type="entry name" value="PAP2_dolichyldiphosphatase"/>
    <property type="match status" value="1"/>
</dbReference>
<dbReference type="GO" id="GO:0006487">
    <property type="term" value="P:protein N-linked glycosylation"/>
    <property type="evidence" value="ECO:0007669"/>
    <property type="project" value="TreeGrafter"/>
</dbReference>
<feature type="transmembrane region" description="Helical" evidence="6">
    <location>
        <begin position="25"/>
        <end position="47"/>
    </location>
</feature>
<dbReference type="InterPro" id="IPR036938">
    <property type="entry name" value="PAP2/HPO_sf"/>
</dbReference>
<organism evidence="8 9">
    <name type="scientific">Cuscuta australis</name>
    <dbReference type="NCBI Taxonomy" id="267555"/>
    <lineage>
        <taxon>Eukaryota</taxon>
        <taxon>Viridiplantae</taxon>
        <taxon>Streptophyta</taxon>
        <taxon>Embryophyta</taxon>
        <taxon>Tracheophyta</taxon>
        <taxon>Spermatophyta</taxon>
        <taxon>Magnoliopsida</taxon>
        <taxon>eudicotyledons</taxon>
        <taxon>Gunneridae</taxon>
        <taxon>Pentapetalae</taxon>
        <taxon>asterids</taxon>
        <taxon>lamiids</taxon>
        <taxon>Solanales</taxon>
        <taxon>Convolvulaceae</taxon>
        <taxon>Cuscuteae</taxon>
        <taxon>Cuscuta</taxon>
        <taxon>Cuscuta subgen. Grammica</taxon>
        <taxon>Cuscuta sect. Cleistogrammica</taxon>
    </lineage>
</organism>
<evidence type="ECO:0000313" key="8">
    <source>
        <dbReference type="EMBL" id="RAL53667.1"/>
    </source>
</evidence>
<reference evidence="8 9" key="1">
    <citation type="submission" date="2018-06" db="EMBL/GenBank/DDBJ databases">
        <title>The Genome of Cuscuta australis (Dodder) Provides Insight into the Evolution of Plant Parasitism.</title>
        <authorList>
            <person name="Liu H."/>
        </authorList>
    </citation>
    <scope>NUCLEOTIDE SEQUENCE [LARGE SCALE GENOMIC DNA]</scope>
    <source>
        <strain evidence="9">cv. Yunnan</strain>
        <tissue evidence="8">Vines</tissue>
    </source>
</reference>
<evidence type="ECO:0000256" key="5">
    <source>
        <dbReference type="ARBA" id="ARBA00023136"/>
    </source>
</evidence>
<dbReference type="Proteomes" id="UP000249390">
    <property type="component" value="Unassembled WGS sequence"/>
</dbReference>